<organism evidence="5">
    <name type="scientific">uncultured Sphingomonadaceae bacterium</name>
    <dbReference type="NCBI Taxonomy" id="169976"/>
    <lineage>
        <taxon>Bacteria</taxon>
        <taxon>Pseudomonadati</taxon>
        <taxon>Pseudomonadota</taxon>
        <taxon>Alphaproteobacteria</taxon>
        <taxon>Sphingomonadales</taxon>
        <taxon>Sphingomonadaceae</taxon>
        <taxon>environmental samples</taxon>
    </lineage>
</organism>
<evidence type="ECO:0000256" key="1">
    <source>
        <dbReference type="ARBA" id="ARBA00008853"/>
    </source>
</evidence>
<evidence type="ECO:0000256" key="2">
    <source>
        <dbReference type="PIRSR" id="PIRSR605511-1"/>
    </source>
</evidence>
<feature type="binding site" evidence="3">
    <location>
        <position position="153"/>
    </location>
    <ligand>
        <name>a divalent metal cation</name>
        <dbReference type="ChEBI" id="CHEBI:60240"/>
    </ligand>
</feature>
<keyword evidence="5" id="KW-0378">Hydrolase</keyword>
<reference evidence="5" key="1">
    <citation type="submission" date="2020-02" db="EMBL/GenBank/DDBJ databases">
        <authorList>
            <person name="Meier V. D."/>
        </authorList>
    </citation>
    <scope>NUCLEOTIDE SEQUENCE</scope>
    <source>
        <strain evidence="5">AVDCRST_MAG91</strain>
    </source>
</reference>
<feature type="active site" description="Proton donor/acceptor" evidence="2">
    <location>
        <position position="202"/>
    </location>
</feature>
<dbReference type="EMBL" id="CADCVX010000638">
    <property type="protein sequence ID" value="CAA9538895.1"/>
    <property type="molecule type" value="Genomic_DNA"/>
</dbReference>
<keyword evidence="3" id="KW-0862">Zinc</keyword>
<dbReference type="PANTHER" id="PTHR10907">
    <property type="entry name" value="REGUCALCIN"/>
    <property type="match status" value="1"/>
</dbReference>
<dbReference type="PANTHER" id="PTHR10907:SF47">
    <property type="entry name" value="REGUCALCIN"/>
    <property type="match status" value="1"/>
</dbReference>
<gene>
    <name evidence="5" type="ORF">AVDCRST_MAG91-3642</name>
</gene>
<dbReference type="InterPro" id="IPR013658">
    <property type="entry name" value="SGL"/>
</dbReference>
<dbReference type="GO" id="GO:0019853">
    <property type="term" value="P:L-ascorbic acid biosynthetic process"/>
    <property type="evidence" value="ECO:0007669"/>
    <property type="project" value="TreeGrafter"/>
</dbReference>
<dbReference type="SUPFAM" id="SSF63829">
    <property type="entry name" value="Calcium-dependent phosphotriesterase"/>
    <property type="match status" value="1"/>
</dbReference>
<evidence type="ECO:0000259" key="4">
    <source>
        <dbReference type="Pfam" id="PF08450"/>
    </source>
</evidence>
<comment type="similarity">
    <text evidence="1">Belongs to the SMP-30/CGR1 family.</text>
</comment>
<dbReference type="Pfam" id="PF08450">
    <property type="entry name" value="SGL"/>
    <property type="match status" value="1"/>
</dbReference>
<dbReference type="InterPro" id="IPR011042">
    <property type="entry name" value="6-blade_b-propeller_TolB-like"/>
</dbReference>
<dbReference type="Gene3D" id="2.120.10.30">
    <property type="entry name" value="TolB, C-terminal domain"/>
    <property type="match status" value="1"/>
</dbReference>
<dbReference type="GO" id="GO:0004341">
    <property type="term" value="F:gluconolactonase activity"/>
    <property type="evidence" value="ECO:0007669"/>
    <property type="project" value="TreeGrafter"/>
</dbReference>
<keyword evidence="3" id="KW-0479">Metal-binding</keyword>
<feature type="binding site" evidence="3">
    <location>
        <position position="202"/>
    </location>
    <ligand>
        <name>a divalent metal cation</name>
        <dbReference type="ChEBI" id="CHEBI:60240"/>
    </ligand>
</feature>
<sequence length="295" mass="31900">MAVAEIGPDPVSVWNVGATLGEGPVWVRRDRALWFTDIKRRKIHRYDPASGEGRSWDAPEQIGFVYPAARGGFIVGLQSGLYHFNEAAGDFTLVATIDLHPAGNRLNDATTDSAGRLWFGTMDDNEQSSSGAFFKFEAGRVTPTGIADVAITNGPAMSPDGRVLYHVDTRSGLINACDVVDDGTLANSRPFVRITPEEGYPDGPTVDSEGCVWIALFAGWQARRYSSTGELLQTVRFPVANITKLAFGGDDLRTVYATTARLSLTPADIERQPEAGDLFAFRADVPGLEQAPVAY</sequence>
<dbReference type="PRINTS" id="PR01790">
    <property type="entry name" value="SMP30FAMILY"/>
</dbReference>
<feature type="binding site" evidence="3">
    <location>
        <position position="105"/>
    </location>
    <ligand>
        <name>substrate</name>
    </ligand>
</feature>
<dbReference type="InterPro" id="IPR005511">
    <property type="entry name" value="SMP-30"/>
</dbReference>
<proteinExistence type="inferred from homology"/>
<dbReference type="GO" id="GO:0005509">
    <property type="term" value="F:calcium ion binding"/>
    <property type="evidence" value="ECO:0007669"/>
    <property type="project" value="TreeGrafter"/>
</dbReference>
<name>A0A6J4U4F4_9SPHN</name>
<dbReference type="AlphaFoldDB" id="A0A6J4U4F4"/>
<feature type="binding site" evidence="3">
    <location>
        <position position="107"/>
    </location>
    <ligand>
        <name>substrate</name>
    </ligand>
</feature>
<feature type="binding site" evidence="3">
    <location>
        <position position="22"/>
    </location>
    <ligand>
        <name>a divalent metal cation</name>
        <dbReference type="ChEBI" id="CHEBI:60240"/>
    </ligand>
</feature>
<evidence type="ECO:0000313" key="5">
    <source>
        <dbReference type="EMBL" id="CAA9538895.1"/>
    </source>
</evidence>
<protein>
    <submittedName>
        <fullName evidence="5">Xylonolactonase</fullName>
        <ecNumber evidence="5">3.1.1.68</ecNumber>
    </submittedName>
</protein>
<evidence type="ECO:0000256" key="3">
    <source>
        <dbReference type="PIRSR" id="PIRSR605511-2"/>
    </source>
</evidence>
<dbReference type="GO" id="GO:0050402">
    <property type="term" value="F:xylono-1,4-lactonase activity"/>
    <property type="evidence" value="ECO:0007669"/>
    <property type="project" value="UniProtKB-EC"/>
</dbReference>
<comment type="cofactor">
    <cofactor evidence="3">
        <name>Zn(2+)</name>
        <dbReference type="ChEBI" id="CHEBI:29105"/>
    </cofactor>
    <text evidence="3">Binds 1 divalent metal cation per subunit.</text>
</comment>
<dbReference type="EC" id="3.1.1.68" evidence="5"/>
<feature type="domain" description="SMP-30/Gluconolactonase/LRE-like region" evidence="4">
    <location>
        <begin position="20"/>
        <end position="261"/>
    </location>
</feature>
<accession>A0A6J4U4F4</accession>